<dbReference type="InterPro" id="IPR057793">
    <property type="entry name" value="YnfU-like"/>
</dbReference>
<name>A0AAJ5UHK8_9ENTR</name>
<evidence type="ECO:0000313" key="1">
    <source>
        <dbReference type="EMBL" id="WBW63980.1"/>
    </source>
</evidence>
<keyword evidence="2" id="KW-1185">Reference proteome</keyword>
<reference evidence="1 2" key="1">
    <citation type="journal article" date="2023" name="Microbiol. Resour. Announc.">
        <title>Complete Genome Sequence of the First Colistin-Resistant Raoultella electrica Strain.</title>
        <authorList>
            <person name="Aldeia C."/>
            <person name="Campos-Madueno E.I."/>
            <person name="Sendi P."/>
            <person name="Endimiani A."/>
        </authorList>
    </citation>
    <scope>NUCLEOTIDE SEQUENCE [LARGE SCALE GENOMIC DNA]</scope>
    <source>
        <strain evidence="1 2">S2-IND-01-C</strain>
    </source>
</reference>
<dbReference type="Pfam" id="PF23499">
    <property type="entry name" value="YnfU"/>
    <property type="match status" value="1"/>
</dbReference>
<dbReference type="EMBL" id="CP112887">
    <property type="protein sequence ID" value="WBW63980.1"/>
    <property type="molecule type" value="Genomic_DNA"/>
</dbReference>
<gene>
    <name evidence="1" type="ORF">OR613_19850</name>
</gene>
<organism evidence="1 2">
    <name type="scientific">Klebsiella electrica</name>
    <dbReference type="NCBI Taxonomy" id="1259973"/>
    <lineage>
        <taxon>Bacteria</taxon>
        <taxon>Pseudomonadati</taxon>
        <taxon>Pseudomonadota</taxon>
        <taxon>Gammaproteobacteria</taxon>
        <taxon>Enterobacterales</taxon>
        <taxon>Enterobacteriaceae</taxon>
        <taxon>Klebsiella/Raoultella group</taxon>
        <taxon>Klebsiella</taxon>
    </lineage>
</organism>
<evidence type="ECO:0000313" key="2">
    <source>
        <dbReference type="Proteomes" id="UP001210130"/>
    </source>
</evidence>
<protein>
    <submittedName>
        <fullName evidence="1">YnfU family zinc-binding protein</fullName>
    </submittedName>
</protein>
<sequence length="47" mass="5194">MKRLSSTSETTVTCPECGHKSRQSVNKIKHGAALLCPRCKSMFIVTK</sequence>
<accession>A0AAJ5UHK8</accession>
<dbReference type="NCBIfam" id="NF038384">
    <property type="entry name" value="zinc_YnfU_fam"/>
    <property type="match status" value="1"/>
</dbReference>
<dbReference type="Proteomes" id="UP001210130">
    <property type="component" value="Chromosome"/>
</dbReference>
<dbReference type="AlphaFoldDB" id="A0AAJ5UHK8"/>
<proteinExistence type="predicted"/>